<dbReference type="PANTHER" id="PTHR43289:SF6">
    <property type="entry name" value="SERINE_THREONINE-PROTEIN KINASE NEKL-3"/>
    <property type="match status" value="1"/>
</dbReference>
<dbReference type="Proteomes" id="UP001320119">
    <property type="component" value="Chromosome"/>
</dbReference>
<feature type="coiled-coil region" evidence="8">
    <location>
        <begin position="382"/>
        <end position="409"/>
    </location>
</feature>
<evidence type="ECO:0000256" key="4">
    <source>
        <dbReference type="ARBA" id="ARBA00022741"/>
    </source>
</evidence>
<dbReference type="InterPro" id="IPR011990">
    <property type="entry name" value="TPR-like_helical_dom_sf"/>
</dbReference>
<dbReference type="PROSITE" id="PS00108">
    <property type="entry name" value="PROTEIN_KINASE_ST"/>
    <property type="match status" value="1"/>
</dbReference>
<dbReference type="GO" id="GO:0005524">
    <property type="term" value="F:ATP binding"/>
    <property type="evidence" value="ECO:0007669"/>
    <property type="project" value="UniProtKB-UniRule"/>
</dbReference>
<accession>A0AAN2BLQ0</accession>
<dbReference type="SUPFAM" id="SSF48452">
    <property type="entry name" value="TPR-like"/>
    <property type="match status" value="1"/>
</dbReference>
<reference evidence="10 11" key="1">
    <citation type="journal article" date="2022" name="IScience">
        <title>An ultrasensitive nanofiber-based assay for enzymatic hydrolysis and deep-sea microbial degradation of cellulose.</title>
        <authorList>
            <person name="Tsudome M."/>
            <person name="Tachioka M."/>
            <person name="Miyazaki M."/>
            <person name="Uchimura K."/>
            <person name="Tsuda M."/>
            <person name="Takaki Y."/>
            <person name="Deguchi S."/>
        </authorList>
    </citation>
    <scope>NUCLEOTIDE SEQUENCE [LARGE SCALE GENOMIC DNA]</scope>
    <source>
        <strain evidence="10 11">GE09</strain>
    </source>
</reference>
<keyword evidence="8" id="KW-0175">Coiled coil</keyword>
<dbReference type="Gene3D" id="3.30.200.20">
    <property type="entry name" value="Phosphorylase Kinase, domain 1"/>
    <property type="match status" value="1"/>
</dbReference>
<dbReference type="InterPro" id="IPR008271">
    <property type="entry name" value="Ser/Thr_kinase_AS"/>
</dbReference>
<dbReference type="SUPFAM" id="SSF56112">
    <property type="entry name" value="Protein kinase-like (PK-like)"/>
    <property type="match status" value="1"/>
</dbReference>
<evidence type="ECO:0000256" key="2">
    <source>
        <dbReference type="ARBA" id="ARBA00022527"/>
    </source>
</evidence>
<evidence type="ECO:0000256" key="8">
    <source>
        <dbReference type="SAM" id="Coils"/>
    </source>
</evidence>
<dbReference type="AlphaFoldDB" id="A0AAN2BLQ0"/>
<dbReference type="PROSITE" id="PS00107">
    <property type="entry name" value="PROTEIN_KINASE_ATP"/>
    <property type="match status" value="1"/>
</dbReference>
<keyword evidence="11" id="KW-1185">Reference proteome</keyword>
<protein>
    <recommendedName>
        <fullName evidence="1">non-specific serine/threonine protein kinase</fullName>
        <ecNumber evidence="1">2.7.11.1</ecNumber>
    </recommendedName>
</protein>
<keyword evidence="3 10" id="KW-0808">Transferase</keyword>
<dbReference type="KEGG" id="marq:MARGE09_P3520"/>
<dbReference type="InterPro" id="IPR017441">
    <property type="entry name" value="Protein_kinase_ATP_BS"/>
</dbReference>
<dbReference type="FunFam" id="1.10.510.10:FF:000021">
    <property type="entry name" value="Serine/threonine protein kinase"/>
    <property type="match status" value="1"/>
</dbReference>
<dbReference type="CDD" id="cd14014">
    <property type="entry name" value="STKc_PknB_like"/>
    <property type="match status" value="1"/>
</dbReference>
<dbReference type="EC" id="2.7.11.1" evidence="1"/>
<proteinExistence type="predicted"/>
<dbReference type="GO" id="GO:0004674">
    <property type="term" value="F:protein serine/threonine kinase activity"/>
    <property type="evidence" value="ECO:0007669"/>
    <property type="project" value="UniProtKB-KW"/>
</dbReference>
<feature type="domain" description="Protein kinase" evidence="9">
    <location>
        <begin position="8"/>
        <end position="267"/>
    </location>
</feature>
<dbReference type="InterPro" id="IPR011009">
    <property type="entry name" value="Kinase-like_dom_sf"/>
</dbReference>
<evidence type="ECO:0000256" key="1">
    <source>
        <dbReference type="ARBA" id="ARBA00012513"/>
    </source>
</evidence>
<gene>
    <name evidence="10" type="ORF">MARGE09_P3520</name>
</gene>
<dbReference type="Gene3D" id="1.25.40.10">
    <property type="entry name" value="Tetratricopeptide repeat domain"/>
    <property type="match status" value="1"/>
</dbReference>
<evidence type="ECO:0000256" key="7">
    <source>
        <dbReference type="PROSITE-ProRule" id="PRU10141"/>
    </source>
</evidence>
<evidence type="ECO:0000313" key="10">
    <source>
        <dbReference type="EMBL" id="BCD99319.1"/>
    </source>
</evidence>
<name>A0AAN2BLQ0_9GAMM</name>
<dbReference type="PANTHER" id="PTHR43289">
    <property type="entry name" value="MITOGEN-ACTIVATED PROTEIN KINASE KINASE KINASE 20-RELATED"/>
    <property type="match status" value="1"/>
</dbReference>
<evidence type="ECO:0000256" key="3">
    <source>
        <dbReference type="ARBA" id="ARBA00022679"/>
    </source>
</evidence>
<keyword evidence="5 10" id="KW-0418">Kinase</keyword>
<dbReference type="SMART" id="SM00220">
    <property type="entry name" value="S_TKc"/>
    <property type="match status" value="1"/>
</dbReference>
<evidence type="ECO:0000313" key="11">
    <source>
        <dbReference type="Proteomes" id="UP001320119"/>
    </source>
</evidence>
<evidence type="ECO:0000256" key="5">
    <source>
        <dbReference type="ARBA" id="ARBA00022777"/>
    </source>
</evidence>
<dbReference type="Pfam" id="PF00069">
    <property type="entry name" value="Pkinase"/>
    <property type="match status" value="1"/>
</dbReference>
<dbReference type="Gene3D" id="1.10.510.10">
    <property type="entry name" value="Transferase(Phosphotransferase) domain 1"/>
    <property type="match status" value="1"/>
</dbReference>
<keyword evidence="4 7" id="KW-0547">Nucleotide-binding</keyword>
<evidence type="ECO:0000256" key="6">
    <source>
        <dbReference type="ARBA" id="ARBA00022840"/>
    </source>
</evidence>
<organism evidence="10 11">
    <name type="scientific">Marinagarivorans cellulosilyticus</name>
    <dbReference type="NCBI Taxonomy" id="2721545"/>
    <lineage>
        <taxon>Bacteria</taxon>
        <taxon>Pseudomonadati</taxon>
        <taxon>Pseudomonadota</taxon>
        <taxon>Gammaproteobacteria</taxon>
        <taxon>Cellvibrionales</taxon>
        <taxon>Cellvibrionaceae</taxon>
        <taxon>Marinagarivorans</taxon>
    </lineage>
</organism>
<keyword evidence="6 7" id="KW-0067">ATP-binding</keyword>
<dbReference type="EMBL" id="AP023086">
    <property type="protein sequence ID" value="BCD99319.1"/>
    <property type="molecule type" value="Genomic_DNA"/>
</dbReference>
<sequence length="805" mass="89204">MAVEIPGYKIIKTLGKGGMATVYLAVQDIFEREVALKVMSKALTEDPTFGQRFMREAQIVSKLIHPNIVTVYDVGLSNGAYYLSMEYIDGADLKHSRKSLTFIEKIQAVKDIASALDVSGGKGYVHRDIKPENIMIESGTNRAVLMDFGIARASEADISVTQAGTAIGTPHYMSPEQAKGNDVDPRADLYSLGVVLFYLAAGYVPFEGDSAVAIGIRHITEAVPELPHYAREMQWLIDKAMAKSPDDRFQSGAEFIKALDDLDLAYIAEQVAQYNSDDTSDFDTPTMVSEQPVHRYGDSTPSDDDGPEDFTLSFKTEEPPSLNLKWPLYVAGGCVASLAAVGIYLVASYQPAAIEATAPQVKSPNAQSKIAQLVLGKHPKLSKEQQAQYAQLTHQVEQAHEAYKNYASEKNLQQLVTSYRAILTLIPNDQTAQETLALLADEEIAKLEPQFNKGEFKQAQRTLASVLEIFPGHSSPAMDKARAQMTQRSKLEKLLEDGHRLYKRRNYVEPEQDNAAAAYQAALAIAPELKPAHEGLERIAKMLVKQAAGALRENNLKGARHYTHQALTILPNYVPALEMESNLLSSASIEEKTEALMIQAQRYASKGNYYAPANRNAYQTYTAILALDKRNGLAKERRDLLAEQLQNSAQQHIDDGNYTKALALADNALENFPKTQVVQTAAANIQKAIAQHQYQHQPRIDTIRASGLPKVQIDREQPRTIAVNDKIFFKFDYQNFENAKIVLSAKLYRDDNSEPLGSKHIFVKGPQGENEFVFDLARGGAQAGRYRIEILVSGKVLNQLYFRIS</sequence>
<evidence type="ECO:0000259" key="9">
    <source>
        <dbReference type="PROSITE" id="PS50011"/>
    </source>
</evidence>
<feature type="binding site" evidence="7">
    <location>
        <position position="37"/>
    </location>
    <ligand>
        <name>ATP</name>
        <dbReference type="ChEBI" id="CHEBI:30616"/>
    </ligand>
</feature>
<dbReference type="RefSeq" id="WP_236984488.1">
    <property type="nucleotide sequence ID" value="NZ_AP023086.1"/>
</dbReference>
<keyword evidence="2" id="KW-0723">Serine/threonine-protein kinase</keyword>
<dbReference type="PROSITE" id="PS50011">
    <property type="entry name" value="PROTEIN_KINASE_DOM"/>
    <property type="match status" value="1"/>
</dbReference>
<dbReference type="InterPro" id="IPR000719">
    <property type="entry name" value="Prot_kinase_dom"/>
</dbReference>